<name>A0AAV7UJW8_PLEWA</name>
<evidence type="ECO:0000256" key="10">
    <source>
        <dbReference type="ARBA" id="ARBA00023146"/>
    </source>
</evidence>
<sequence length="247" mass="28403">MPVFHETLFLCGLRKETGGLFVELFMDAIAASIKSITDSLFKETKDHQDEQEINYSPQLISFSQQSKKGDYSIYLQSRGLESGENEGVCVGVITTVPLGELSCDYEILLAMLNLDALVIQILGVPDWRMLWTYDGRFITQFLHGKFKPFCNFSMHPPSYVHDISFWVKGGEQFDEVEFHNLVRRVSKECVTDIQLLDRFQHLETGMVSLCYRLTYQSCDKALSDVQASTMQLQLRQELQMFLQVIVR</sequence>
<dbReference type="Gene3D" id="3.30.70.380">
    <property type="entry name" value="Ferrodoxin-fold anticodon-binding domain"/>
    <property type="match status" value="1"/>
</dbReference>
<protein>
    <recommendedName>
        <fullName evidence="3">phenylalanine--tRNA ligase</fullName>
        <ecNumber evidence="3">6.1.1.20</ecNumber>
    </recommendedName>
    <alternativeName>
        <fullName evidence="11">Phenylalanyl-tRNA synthetase</fullName>
    </alternativeName>
</protein>
<evidence type="ECO:0000313" key="14">
    <source>
        <dbReference type="EMBL" id="KAJ1189288.1"/>
    </source>
</evidence>
<keyword evidence="8" id="KW-0809">Transit peptide</keyword>
<dbReference type="GO" id="GO:0004826">
    <property type="term" value="F:phenylalanine-tRNA ligase activity"/>
    <property type="evidence" value="ECO:0007669"/>
    <property type="project" value="UniProtKB-EC"/>
</dbReference>
<comment type="caution">
    <text evidence="14">The sequence shown here is derived from an EMBL/GenBank/DDBJ whole genome shotgun (WGS) entry which is preliminary data.</text>
</comment>
<comment type="subcellular location">
    <subcellularLocation>
        <location evidence="1">Mitochondrion matrix</location>
    </subcellularLocation>
</comment>
<dbReference type="InterPro" id="IPR005121">
    <property type="entry name" value="Fdx_antiC-bd"/>
</dbReference>
<dbReference type="EC" id="6.1.1.20" evidence="3"/>
<evidence type="ECO:0000259" key="13">
    <source>
        <dbReference type="PROSITE" id="PS51447"/>
    </source>
</evidence>
<dbReference type="Pfam" id="PF03147">
    <property type="entry name" value="FDX-ACB"/>
    <property type="match status" value="1"/>
</dbReference>
<evidence type="ECO:0000256" key="8">
    <source>
        <dbReference type="ARBA" id="ARBA00022946"/>
    </source>
</evidence>
<comment type="similarity">
    <text evidence="2">Belongs to the class-II aminoacyl-tRNA synthetase family.</text>
</comment>
<evidence type="ECO:0000256" key="12">
    <source>
        <dbReference type="ARBA" id="ARBA00049255"/>
    </source>
</evidence>
<dbReference type="PROSITE" id="PS51447">
    <property type="entry name" value="FDX_ACB"/>
    <property type="match status" value="1"/>
</dbReference>
<evidence type="ECO:0000256" key="9">
    <source>
        <dbReference type="ARBA" id="ARBA00023128"/>
    </source>
</evidence>
<keyword evidence="6" id="KW-0067">ATP-binding</keyword>
<dbReference type="FunFam" id="3.30.70.380:FF:000002">
    <property type="entry name" value="phenylalanine--tRNA ligase, mitochondrial"/>
    <property type="match status" value="1"/>
</dbReference>
<dbReference type="SMART" id="SM00896">
    <property type="entry name" value="FDX-ACB"/>
    <property type="match status" value="1"/>
</dbReference>
<evidence type="ECO:0000256" key="6">
    <source>
        <dbReference type="ARBA" id="ARBA00022840"/>
    </source>
</evidence>
<feature type="domain" description="FDX-ACB" evidence="13">
    <location>
        <begin position="154"/>
        <end position="247"/>
    </location>
</feature>
<dbReference type="InterPro" id="IPR036690">
    <property type="entry name" value="Fdx_antiC-bd_sf"/>
</dbReference>
<dbReference type="GO" id="GO:0006412">
    <property type="term" value="P:translation"/>
    <property type="evidence" value="ECO:0007669"/>
    <property type="project" value="UniProtKB-KW"/>
</dbReference>
<keyword evidence="4" id="KW-0436">Ligase</keyword>
<evidence type="ECO:0000256" key="7">
    <source>
        <dbReference type="ARBA" id="ARBA00022917"/>
    </source>
</evidence>
<evidence type="ECO:0000256" key="4">
    <source>
        <dbReference type="ARBA" id="ARBA00022598"/>
    </source>
</evidence>
<evidence type="ECO:0000313" key="15">
    <source>
        <dbReference type="Proteomes" id="UP001066276"/>
    </source>
</evidence>
<evidence type="ECO:0000256" key="2">
    <source>
        <dbReference type="ARBA" id="ARBA00008226"/>
    </source>
</evidence>
<evidence type="ECO:0000256" key="5">
    <source>
        <dbReference type="ARBA" id="ARBA00022741"/>
    </source>
</evidence>
<keyword evidence="7" id="KW-0648">Protein biosynthesis</keyword>
<dbReference type="Proteomes" id="UP001066276">
    <property type="component" value="Chromosome 3_1"/>
</dbReference>
<dbReference type="GO" id="GO:0005759">
    <property type="term" value="C:mitochondrial matrix"/>
    <property type="evidence" value="ECO:0007669"/>
    <property type="project" value="UniProtKB-SubCell"/>
</dbReference>
<keyword evidence="9" id="KW-0496">Mitochondrion</keyword>
<keyword evidence="10" id="KW-0030">Aminoacyl-tRNA synthetase</keyword>
<comment type="catalytic activity">
    <reaction evidence="12">
        <text>tRNA(Phe) + L-phenylalanine + ATP = L-phenylalanyl-tRNA(Phe) + AMP + diphosphate + H(+)</text>
        <dbReference type="Rhea" id="RHEA:19413"/>
        <dbReference type="Rhea" id="RHEA-COMP:9668"/>
        <dbReference type="Rhea" id="RHEA-COMP:9699"/>
        <dbReference type="ChEBI" id="CHEBI:15378"/>
        <dbReference type="ChEBI" id="CHEBI:30616"/>
        <dbReference type="ChEBI" id="CHEBI:33019"/>
        <dbReference type="ChEBI" id="CHEBI:58095"/>
        <dbReference type="ChEBI" id="CHEBI:78442"/>
        <dbReference type="ChEBI" id="CHEBI:78531"/>
        <dbReference type="ChEBI" id="CHEBI:456215"/>
        <dbReference type="EC" id="6.1.1.20"/>
    </reaction>
</comment>
<proteinExistence type="inferred from homology"/>
<accession>A0AAV7UJW8</accession>
<evidence type="ECO:0000256" key="1">
    <source>
        <dbReference type="ARBA" id="ARBA00004305"/>
    </source>
</evidence>
<dbReference type="EMBL" id="JANPWB010000005">
    <property type="protein sequence ID" value="KAJ1189288.1"/>
    <property type="molecule type" value="Genomic_DNA"/>
</dbReference>
<gene>
    <name evidence="14" type="ORF">NDU88_006036</name>
</gene>
<evidence type="ECO:0000256" key="11">
    <source>
        <dbReference type="ARBA" id="ARBA00031194"/>
    </source>
</evidence>
<dbReference type="GO" id="GO:0005524">
    <property type="term" value="F:ATP binding"/>
    <property type="evidence" value="ECO:0007669"/>
    <property type="project" value="UniProtKB-KW"/>
</dbReference>
<dbReference type="AlphaFoldDB" id="A0AAV7UJW8"/>
<evidence type="ECO:0000256" key="3">
    <source>
        <dbReference type="ARBA" id="ARBA00012814"/>
    </source>
</evidence>
<keyword evidence="15" id="KW-1185">Reference proteome</keyword>
<reference evidence="14" key="1">
    <citation type="journal article" date="2022" name="bioRxiv">
        <title>Sequencing and chromosome-scale assembly of the giantPleurodeles waltlgenome.</title>
        <authorList>
            <person name="Brown T."/>
            <person name="Elewa A."/>
            <person name="Iarovenko S."/>
            <person name="Subramanian E."/>
            <person name="Araus A.J."/>
            <person name="Petzold A."/>
            <person name="Susuki M."/>
            <person name="Suzuki K.-i.T."/>
            <person name="Hayashi T."/>
            <person name="Toyoda A."/>
            <person name="Oliveira C."/>
            <person name="Osipova E."/>
            <person name="Leigh N.D."/>
            <person name="Simon A."/>
            <person name="Yun M.H."/>
        </authorList>
    </citation>
    <scope>NUCLEOTIDE SEQUENCE</scope>
    <source>
        <strain evidence="14">20211129_DDA</strain>
        <tissue evidence="14">Liver</tissue>
    </source>
</reference>
<keyword evidence="5" id="KW-0547">Nucleotide-binding</keyword>
<organism evidence="14 15">
    <name type="scientific">Pleurodeles waltl</name>
    <name type="common">Iberian ribbed newt</name>
    <dbReference type="NCBI Taxonomy" id="8319"/>
    <lineage>
        <taxon>Eukaryota</taxon>
        <taxon>Metazoa</taxon>
        <taxon>Chordata</taxon>
        <taxon>Craniata</taxon>
        <taxon>Vertebrata</taxon>
        <taxon>Euteleostomi</taxon>
        <taxon>Amphibia</taxon>
        <taxon>Batrachia</taxon>
        <taxon>Caudata</taxon>
        <taxon>Salamandroidea</taxon>
        <taxon>Salamandridae</taxon>
        <taxon>Pleurodelinae</taxon>
        <taxon>Pleurodeles</taxon>
    </lineage>
</organism>
<dbReference type="SUPFAM" id="SSF54991">
    <property type="entry name" value="Anticodon-binding domain of PheRS"/>
    <property type="match status" value="1"/>
</dbReference>